<keyword evidence="2" id="KW-1185">Reference proteome</keyword>
<dbReference type="EMBL" id="CAJNBL010000024">
    <property type="protein sequence ID" value="CAE6720054.1"/>
    <property type="molecule type" value="Genomic_DNA"/>
</dbReference>
<evidence type="ECO:0000313" key="1">
    <source>
        <dbReference type="EMBL" id="CAE6720054.1"/>
    </source>
</evidence>
<reference evidence="1" key="1">
    <citation type="submission" date="2021-02" db="EMBL/GenBank/DDBJ databases">
        <authorList>
            <person name="Han P."/>
        </authorList>
    </citation>
    <scope>NUCLEOTIDE SEQUENCE</scope>
    <source>
        <strain evidence="1">Candidatus Nitrotoga sp. ZN8</strain>
    </source>
</reference>
<name>A0A916BF72_9PROT</name>
<comment type="caution">
    <text evidence="1">The sequence shown here is derived from an EMBL/GenBank/DDBJ whole genome shotgun (WGS) entry which is preliminary data.</text>
</comment>
<dbReference type="RefSeq" id="WP_213036095.1">
    <property type="nucleotide sequence ID" value="NZ_CAJNBL010000024.1"/>
</dbReference>
<gene>
    <name evidence="1" type="ORF">NTGZN8_300047</name>
</gene>
<accession>A0A916BF72</accession>
<organism evidence="1 2">
    <name type="scientific">Candidatus Nitrotoga fabula</name>
    <dbReference type="NCBI Taxonomy" id="2182327"/>
    <lineage>
        <taxon>Bacteria</taxon>
        <taxon>Pseudomonadati</taxon>
        <taxon>Pseudomonadota</taxon>
        <taxon>Betaproteobacteria</taxon>
        <taxon>Nitrosomonadales</taxon>
        <taxon>Gallionellaceae</taxon>
        <taxon>Candidatus Nitrotoga</taxon>
    </lineage>
</organism>
<protein>
    <submittedName>
        <fullName evidence="1">Uncharacterized protein</fullName>
    </submittedName>
</protein>
<sequence>MADKTGVPRISFDVTAEVLTGLREVVSQVYIERDFDIEKLGTMLGEAINPRMAALLLAAITN</sequence>
<dbReference type="Proteomes" id="UP000675882">
    <property type="component" value="Unassembled WGS sequence"/>
</dbReference>
<evidence type="ECO:0000313" key="2">
    <source>
        <dbReference type="Proteomes" id="UP000675882"/>
    </source>
</evidence>
<proteinExistence type="predicted"/>
<dbReference type="AlphaFoldDB" id="A0A916BF72"/>